<keyword evidence="4" id="KW-1185">Reference proteome</keyword>
<reference evidence="3 4" key="1">
    <citation type="journal article" date="2020" name="BMC Genomics">
        <title>Correction to: Identification and distribution of gene clusters required for synthesis of sphingolipid metabolism inhibitors in diverse species of the filamentous fungus Fusarium.</title>
        <authorList>
            <person name="Kim H.S."/>
            <person name="Lohmar J.M."/>
            <person name="Busman M."/>
            <person name="Brown D.W."/>
            <person name="Naumann T.A."/>
            <person name="Divon H.H."/>
            <person name="Lysoe E."/>
            <person name="Uhlig S."/>
            <person name="Proctor R.H."/>
        </authorList>
    </citation>
    <scope>NUCLEOTIDE SEQUENCE [LARGE SCALE GENOMIC DNA]</scope>
    <source>
        <strain evidence="3 4">NRRL 25214</strain>
    </source>
</reference>
<keyword evidence="1" id="KW-0812">Transmembrane</keyword>
<evidence type="ECO:0000256" key="1">
    <source>
        <dbReference type="SAM" id="Phobius"/>
    </source>
</evidence>
<dbReference type="Pfam" id="PF25053">
    <property type="entry name" value="DUF7791"/>
    <property type="match status" value="1"/>
</dbReference>
<dbReference type="EMBL" id="JABEVY010000185">
    <property type="protein sequence ID" value="KAF5243823.1"/>
    <property type="molecule type" value="Genomic_DNA"/>
</dbReference>
<comment type="caution">
    <text evidence="3">The sequence shown here is derived from an EMBL/GenBank/DDBJ whole genome shotgun (WGS) entry which is preliminary data.</text>
</comment>
<feature type="transmembrane region" description="Helical" evidence="1">
    <location>
        <begin position="48"/>
        <end position="66"/>
    </location>
</feature>
<protein>
    <recommendedName>
        <fullName evidence="2">DUF7791 domain-containing protein</fullName>
    </recommendedName>
</protein>
<dbReference type="PANTHER" id="PTHR10039:SF5">
    <property type="entry name" value="NACHT DOMAIN-CONTAINING PROTEIN"/>
    <property type="match status" value="1"/>
</dbReference>
<evidence type="ECO:0000259" key="2">
    <source>
        <dbReference type="Pfam" id="PF25053"/>
    </source>
</evidence>
<evidence type="ECO:0000313" key="3">
    <source>
        <dbReference type="EMBL" id="KAF5243823.1"/>
    </source>
</evidence>
<accession>A0A8H4ZBQ3</accession>
<dbReference type="PANTHER" id="PTHR10039">
    <property type="entry name" value="AMELOGENIN"/>
    <property type="match status" value="1"/>
</dbReference>
<keyword evidence="1" id="KW-1133">Transmembrane helix</keyword>
<proteinExistence type="predicted"/>
<dbReference type="InterPro" id="IPR056693">
    <property type="entry name" value="DUF7791"/>
</dbReference>
<gene>
    <name evidence="3" type="ORF">FANTH_8017</name>
</gene>
<name>A0A8H4ZBQ3_9HYPO</name>
<organism evidence="3 4">
    <name type="scientific">Fusarium anthophilum</name>
    <dbReference type="NCBI Taxonomy" id="48485"/>
    <lineage>
        <taxon>Eukaryota</taxon>
        <taxon>Fungi</taxon>
        <taxon>Dikarya</taxon>
        <taxon>Ascomycota</taxon>
        <taxon>Pezizomycotina</taxon>
        <taxon>Sordariomycetes</taxon>
        <taxon>Hypocreomycetidae</taxon>
        <taxon>Hypocreales</taxon>
        <taxon>Nectriaceae</taxon>
        <taxon>Fusarium</taxon>
        <taxon>Fusarium fujikuroi species complex</taxon>
    </lineage>
</organism>
<sequence>MQDLTYDDITKYVVSKFEAKSQFARFQKLHPEFAGALSHSIAHKASGVFLWVTIVVASLLAGMMAGDRVEDLENRLNLLPSETDDLYGRMVETINPLYREHAAQLFRLVSACREPPSLRILWYADEVKFLDRAIGEDPSAVPLEEVMGRLEDMRLRIVSRCRGLLEVQRALDEQHSAKPDGGYVAYLHRTFAEFLRRPDTQQRLDSCLTTPYDSSIRISAAYTSLAKLWMRPDTAGETMSLRFQLHLDQSLDHAGDALPFSRFDVVQLLDHLRQTYASFCHYKHKINRFRYVHGASKNKLIDIEMDNYRSDPNEENFSAWRLCFVLENTLEQR</sequence>
<evidence type="ECO:0000313" key="4">
    <source>
        <dbReference type="Proteomes" id="UP000573603"/>
    </source>
</evidence>
<dbReference type="Proteomes" id="UP000573603">
    <property type="component" value="Unassembled WGS sequence"/>
</dbReference>
<dbReference type="AlphaFoldDB" id="A0A8H4ZBQ3"/>
<feature type="domain" description="DUF7791" evidence="2">
    <location>
        <begin position="94"/>
        <end position="220"/>
    </location>
</feature>
<keyword evidence="1" id="KW-0472">Membrane</keyword>